<reference evidence="2" key="1">
    <citation type="submission" date="2014-04" db="EMBL/GenBank/DDBJ databases">
        <title>Evolutionary Origins and Diversification of the Mycorrhizal Mutualists.</title>
        <authorList>
            <consortium name="DOE Joint Genome Institute"/>
            <consortium name="Mycorrhizal Genomics Consortium"/>
            <person name="Kohler A."/>
            <person name="Kuo A."/>
            <person name="Nagy L.G."/>
            <person name="Floudas D."/>
            <person name="Copeland A."/>
            <person name="Barry K.W."/>
            <person name="Cichocki N."/>
            <person name="Veneault-Fourrey C."/>
            <person name="LaButti K."/>
            <person name="Lindquist E.A."/>
            <person name="Lipzen A."/>
            <person name="Lundell T."/>
            <person name="Morin E."/>
            <person name="Murat C."/>
            <person name="Riley R."/>
            <person name="Ohm R."/>
            <person name="Sun H."/>
            <person name="Tunlid A."/>
            <person name="Henrissat B."/>
            <person name="Grigoriev I.V."/>
            <person name="Hibbett D.S."/>
            <person name="Martin F."/>
        </authorList>
    </citation>
    <scope>NUCLEOTIDE SEQUENCE [LARGE SCALE GENOMIC DNA]</scope>
    <source>
        <strain evidence="2">FD-334 SS-4</strain>
    </source>
</reference>
<organism evidence="1 2">
    <name type="scientific">Hypholoma sublateritium (strain FD-334 SS-4)</name>
    <dbReference type="NCBI Taxonomy" id="945553"/>
    <lineage>
        <taxon>Eukaryota</taxon>
        <taxon>Fungi</taxon>
        <taxon>Dikarya</taxon>
        <taxon>Basidiomycota</taxon>
        <taxon>Agaricomycotina</taxon>
        <taxon>Agaricomycetes</taxon>
        <taxon>Agaricomycetidae</taxon>
        <taxon>Agaricales</taxon>
        <taxon>Agaricineae</taxon>
        <taxon>Strophariaceae</taxon>
        <taxon>Hypholoma</taxon>
    </lineage>
</organism>
<accession>A0A0D2NLF2</accession>
<proteinExistence type="predicted"/>
<keyword evidence="2" id="KW-1185">Reference proteome</keyword>
<gene>
    <name evidence="1" type="ORF">HYPSUDRAFT_204412</name>
</gene>
<dbReference type="STRING" id="945553.A0A0D2NLF2"/>
<dbReference type="Proteomes" id="UP000054270">
    <property type="component" value="Unassembled WGS sequence"/>
</dbReference>
<sequence length="315" mass="35979">MPQGAPNTRYKWSARQHAILEEEMLSFRTNIANIIDIDNPQTSVLTAWKQRRAQEIMDLPEFRGELDFSEIPEVQWCKVIVAKFTNTWNTKIVGKAVKIVKKGKVKHAVEAGLETVTENEDCQNEDELKLETAKIMKERRAEPSFTAPARNMALATLWQGLTSAQKDMWHRRSQMMADDIVTNRQEFPTLIAETLQALCDRGRLGTTIMALNYAFRDEHDGLVSGAVYVGTDVSKKMKCVTPMKTHDEWFNLWKEHAQEVVPESVASRHVLVKMNADGFPLFPEIQERKANPEQVAGSLIAYITALWVFDTLFKR</sequence>
<name>A0A0D2NLF2_HYPSF</name>
<dbReference type="AlphaFoldDB" id="A0A0D2NLF2"/>
<evidence type="ECO:0000313" key="2">
    <source>
        <dbReference type="Proteomes" id="UP000054270"/>
    </source>
</evidence>
<evidence type="ECO:0000313" key="1">
    <source>
        <dbReference type="EMBL" id="KJA19674.1"/>
    </source>
</evidence>
<dbReference type="EMBL" id="KN817575">
    <property type="protein sequence ID" value="KJA19674.1"/>
    <property type="molecule type" value="Genomic_DNA"/>
</dbReference>
<protein>
    <submittedName>
        <fullName evidence="1">Uncharacterized protein</fullName>
    </submittedName>
</protein>
<dbReference type="OrthoDB" id="3063186at2759"/>